<dbReference type="UniPathway" id="UPA00114"/>
<dbReference type="InterPro" id="IPR013319">
    <property type="entry name" value="GH11/12"/>
</dbReference>
<evidence type="ECO:0000256" key="3">
    <source>
        <dbReference type="ARBA" id="ARBA00007792"/>
    </source>
</evidence>
<dbReference type="GO" id="GO:0031176">
    <property type="term" value="F:endo-1,4-beta-xylanase activity"/>
    <property type="evidence" value="ECO:0007669"/>
    <property type="project" value="UniProtKB-UniRule"/>
</dbReference>
<keyword evidence="6 10" id="KW-0378">Hydrolase</keyword>
<evidence type="ECO:0000256" key="8">
    <source>
        <dbReference type="ARBA" id="ARBA00023295"/>
    </source>
</evidence>
<keyword evidence="15" id="KW-1185">Reference proteome</keyword>
<keyword evidence="8 10" id="KW-0326">Glycosidase</keyword>
<feature type="domain" description="GH11" evidence="13">
    <location>
        <begin position="33"/>
        <end position="224"/>
    </location>
</feature>
<dbReference type="Proteomes" id="UP000295083">
    <property type="component" value="Unassembled WGS sequence"/>
</dbReference>
<comment type="similarity">
    <text evidence="3 10 11">Belongs to the glycosyl hydrolase 11 (cellulase G) family.</text>
</comment>
<feature type="active site" description="Nucleophile" evidence="10">
    <location>
        <position position="119"/>
    </location>
</feature>
<reference evidence="14 15" key="1">
    <citation type="submission" date="2018-11" db="EMBL/GenBank/DDBJ databases">
        <title>Genome sequence and assembly of Colletotrichum spinosum.</title>
        <authorList>
            <person name="Gan P."/>
            <person name="Shirasu K."/>
        </authorList>
    </citation>
    <scope>NUCLEOTIDE SEQUENCE [LARGE SCALE GENOMIC DNA]</scope>
    <source>
        <strain evidence="14 15">CBS 515.97</strain>
    </source>
</reference>
<dbReference type="GO" id="GO:0045493">
    <property type="term" value="P:xylan catabolic process"/>
    <property type="evidence" value="ECO:0007669"/>
    <property type="project" value="UniProtKB-UniRule"/>
</dbReference>
<protein>
    <recommendedName>
        <fullName evidence="4 10">Endo-1,4-beta-xylanase</fullName>
        <ecNumber evidence="4 10">3.2.1.8</ecNumber>
    </recommendedName>
</protein>
<evidence type="ECO:0000256" key="2">
    <source>
        <dbReference type="ARBA" id="ARBA00004851"/>
    </source>
</evidence>
<comment type="caution">
    <text evidence="14">The sequence shown here is derived from an EMBL/GenBank/DDBJ whole genome shotgun (WGS) entry which is preliminary data.</text>
</comment>
<dbReference type="PANTHER" id="PTHR46828">
    <property type="entry name" value="ENDO-1,4-BETA-XYLANASE A-RELATED"/>
    <property type="match status" value="1"/>
</dbReference>
<evidence type="ECO:0000256" key="6">
    <source>
        <dbReference type="ARBA" id="ARBA00022801"/>
    </source>
</evidence>
<evidence type="ECO:0000256" key="12">
    <source>
        <dbReference type="SAM" id="SignalP"/>
    </source>
</evidence>
<feature type="signal peptide" evidence="12">
    <location>
        <begin position="1"/>
        <end position="19"/>
    </location>
</feature>
<evidence type="ECO:0000256" key="5">
    <source>
        <dbReference type="ARBA" id="ARBA00022651"/>
    </source>
</evidence>
<evidence type="ECO:0000256" key="11">
    <source>
        <dbReference type="RuleBase" id="RU362015"/>
    </source>
</evidence>
<evidence type="ECO:0000256" key="10">
    <source>
        <dbReference type="PROSITE-ProRule" id="PRU01097"/>
    </source>
</evidence>
<sequence>MRSFASLFTATLAAVGALAAPASEPGTDLAKRASTPSSQGTSNGYFYSFWTDGASPVTYTNGAGGAYSVNWQSGGNFVGGKGWKTGGAKSIKYSGSFSPVNNGNSYLTVYGWTRSPLIEYYIVENHGEYNPGSAGTLKGTVTAEGSTYKLYESTRTNAPSIDGTQTFKQFWAVRDSKRSSGTVNTQTFFDAWKKAGMTLGTSFDYMIVATEAYKSAGSASIKVETAALPSDATLLKTAIISSSDISPTPNSSLSLLFHGDAYSGYVLAYRIMSPNTPQPGGDGEVGLEQGLDDGFAYVAARLGDVSDVARTREEMVVPRQLQLSESLGPLGVSSVTLDVDHDVSG</sequence>
<dbReference type="AlphaFoldDB" id="A0A4R8Q692"/>
<keyword evidence="12" id="KW-0732">Signal</keyword>
<keyword evidence="5 10" id="KW-0858">Xylan degradation</keyword>
<dbReference type="PRINTS" id="PR00911">
    <property type="entry name" value="GLHYDRLASE11"/>
</dbReference>
<evidence type="ECO:0000313" key="14">
    <source>
        <dbReference type="EMBL" id="TDZ34031.1"/>
    </source>
</evidence>
<evidence type="ECO:0000259" key="13">
    <source>
        <dbReference type="PROSITE" id="PS51761"/>
    </source>
</evidence>
<feature type="chain" id="PRO_5020551023" description="Endo-1,4-beta-xylanase" evidence="12">
    <location>
        <begin position="20"/>
        <end position="345"/>
    </location>
</feature>
<dbReference type="InterPro" id="IPR001137">
    <property type="entry name" value="Glyco_hydro_11"/>
</dbReference>
<evidence type="ECO:0000256" key="4">
    <source>
        <dbReference type="ARBA" id="ARBA00012590"/>
    </source>
</evidence>
<evidence type="ECO:0000256" key="9">
    <source>
        <dbReference type="ARBA" id="ARBA00023326"/>
    </source>
</evidence>
<dbReference type="Pfam" id="PF00457">
    <property type="entry name" value="Glyco_hydro_11"/>
    <property type="match status" value="1"/>
</dbReference>
<dbReference type="InterPro" id="IPR013320">
    <property type="entry name" value="ConA-like_dom_sf"/>
</dbReference>
<dbReference type="FunFam" id="2.60.120.180:FF:000001">
    <property type="entry name" value="Endo-1,4-beta-xylanase"/>
    <property type="match status" value="1"/>
</dbReference>
<keyword evidence="7 10" id="KW-0119">Carbohydrate metabolism</keyword>
<comment type="pathway">
    <text evidence="2 10 11">Glycan degradation; xylan degradation.</text>
</comment>
<accession>A0A4R8Q692</accession>
<gene>
    <name evidence="14" type="primary">XYL1-1</name>
    <name evidence="14" type="ORF">C8035_v000663</name>
</gene>
<name>A0A4R8Q692_9PEZI</name>
<dbReference type="PANTHER" id="PTHR46828:SF2">
    <property type="entry name" value="ENDO-1,4-BETA-XYLANASE A-RELATED"/>
    <property type="match status" value="1"/>
</dbReference>
<dbReference type="SUPFAM" id="SSF49899">
    <property type="entry name" value="Concanavalin A-like lectins/glucanases"/>
    <property type="match status" value="1"/>
</dbReference>
<dbReference type="EMBL" id="QAPG01000057">
    <property type="protein sequence ID" value="TDZ34031.1"/>
    <property type="molecule type" value="Genomic_DNA"/>
</dbReference>
<dbReference type="PROSITE" id="PS51761">
    <property type="entry name" value="GH11_3"/>
    <property type="match status" value="1"/>
</dbReference>
<dbReference type="PROSITE" id="PS00776">
    <property type="entry name" value="GH11_1"/>
    <property type="match status" value="1"/>
</dbReference>
<comment type="catalytic activity">
    <reaction evidence="1 10 11">
        <text>Endohydrolysis of (1-&gt;4)-beta-D-xylosidic linkages in xylans.</text>
        <dbReference type="EC" id="3.2.1.8"/>
    </reaction>
</comment>
<dbReference type="EC" id="3.2.1.8" evidence="4 10"/>
<proteinExistence type="inferred from homology"/>
<evidence type="ECO:0000313" key="15">
    <source>
        <dbReference type="Proteomes" id="UP000295083"/>
    </source>
</evidence>
<keyword evidence="9 10" id="KW-0624">Polysaccharide degradation</keyword>
<evidence type="ECO:0000256" key="7">
    <source>
        <dbReference type="ARBA" id="ARBA00023277"/>
    </source>
</evidence>
<feature type="active site" description="Proton donor" evidence="10">
    <location>
        <position position="211"/>
    </location>
</feature>
<evidence type="ECO:0000256" key="1">
    <source>
        <dbReference type="ARBA" id="ARBA00000681"/>
    </source>
</evidence>
<dbReference type="Gene3D" id="2.60.120.180">
    <property type="match status" value="1"/>
</dbReference>
<dbReference type="InterPro" id="IPR018208">
    <property type="entry name" value="GH11_AS_1"/>
</dbReference>
<organism evidence="14 15">
    <name type="scientific">Colletotrichum spinosum</name>
    <dbReference type="NCBI Taxonomy" id="1347390"/>
    <lineage>
        <taxon>Eukaryota</taxon>
        <taxon>Fungi</taxon>
        <taxon>Dikarya</taxon>
        <taxon>Ascomycota</taxon>
        <taxon>Pezizomycotina</taxon>
        <taxon>Sordariomycetes</taxon>
        <taxon>Hypocreomycetidae</taxon>
        <taxon>Glomerellales</taxon>
        <taxon>Glomerellaceae</taxon>
        <taxon>Colletotrichum</taxon>
        <taxon>Colletotrichum orbiculare species complex</taxon>
    </lineage>
</organism>
<dbReference type="InterPro" id="IPR033123">
    <property type="entry name" value="GH11_dom"/>
</dbReference>